<sequence length="112" mass="12308">MSENRVILEKTFALTSQLREGTIALLNLTVELRKIPATVERETTKPNGPIIIVTTRRYAQGQILVEGDVTEVEEAENVAEDSAENKEAAKVPIAIACQEIADEEDEVAIEDT</sequence>
<gene>
    <name evidence="1" type="ORF">DAPPUDRAFT_333222</name>
</gene>
<dbReference type="PhylomeDB" id="E9HS88"/>
<dbReference type="InParanoid" id="E9HS88"/>
<dbReference type="Proteomes" id="UP000000305">
    <property type="component" value="Unassembled WGS sequence"/>
</dbReference>
<protein>
    <submittedName>
        <fullName evidence="1">Uncharacterized protein</fullName>
    </submittedName>
</protein>
<dbReference type="KEGG" id="dpx:DAPPUDRAFT_333222"/>
<reference evidence="1 2" key="1">
    <citation type="journal article" date="2011" name="Science">
        <title>The ecoresponsive genome of Daphnia pulex.</title>
        <authorList>
            <person name="Colbourne J.K."/>
            <person name="Pfrender M.E."/>
            <person name="Gilbert D."/>
            <person name="Thomas W.K."/>
            <person name="Tucker A."/>
            <person name="Oakley T.H."/>
            <person name="Tokishita S."/>
            <person name="Aerts A."/>
            <person name="Arnold G.J."/>
            <person name="Basu M.K."/>
            <person name="Bauer D.J."/>
            <person name="Caceres C.E."/>
            <person name="Carmel L."/>
            <person name="Casola C."/>
            <person name="Choi J.H."/>
            <person name="Detter J.C."/>
            <person name="Dong Q."/>
            <person name="Dusheyko S."/>
            <person name="Eads B.D."/>
            <person name="Frohlich T."/>
            <person name="Geiler-Samerotte K.A."/>
            <person name="Gerlach D."/>
            <person name="Hatcher P."/>
            <person name="Jogdeo S."/>
            <person name="Krijgsveld J."/>
            <person name="Kriventseva E.V."/>
            <person name="Kultz D."/>
            <person name="Laforsch C."/>
            <person name="Lindquist E."/>
            <person name="Lopez J."/>
            <person name="Manak J.R."/>
            <person name="Muller J."/>
            <person name="Pangilinan J."/>
            <person name="Patwardhan R.P."/>
            <person name="Pitluck S."/>
            <person name="Pritham E.J."/>
            <person name="Rechtsteiner A."/>
            <person name="Rho M."/>
            <person name="Rogozin I.B."/>
            <person name="Sakarya O."/>
            <person name="Salamov A."/>
            <person name="Schaack S."/>
            <person name="Shapiro H."/>
            <person name="Shiga Y."/>
            <person name="Skalitzky C."/>
            <person name="Smith Z."/>
            <person name="Souvorov A."/>
            <person name="Sung W."/>
            <person name="Tang Z."/>
            <person name="Tsuchiya D."/>
            <person name="Tu H."/>
            <person name="Vos H."/>
            <person name="Wang M."/>
            <person name="Wolf Y.I."/>
            <person name="Yamagata H."/>
            <person name="Yamada T."/>
            <person name="Ye Y."/>
            <person name="Shaw J.R."/>
            <person name="Andrews J."/>
            <person name="Crease T.J."/>
            <person name="Tang H."/>
            <person name="Lucas S.M."/>
            <person name="Robertson H.M."/>
            <person name="Bork P."/>
            <person name="Koonin E.V."/>
            <person name="Zdobnov E.M."/>
            <person name="Grigoriev I.V."/>
            <person name="Lynch M."/>
            <person name="Boore J.L."/>
        </authorList>
    </citation>
    <scope>NUCLEOTIDE SEQUENCE [LARGE SCALE GENOMIC DNA]</scope>
</reference>
<evidence type="ECO:0000313" key="1">
    <source>
        <dbReference type="EMBL" id="EFX65399.1"/>
    </source>
</evidence>
<keyword evidence="2" id="KW-1185">Reference proteome</keyword>
<dbReference type="HOGENOM" id="CLU_128938_0_0_1"/>
<organism evidence="1 2">
    <name type="scientific">Daphnia pulex</name>
    <name type="common">Water flea</name>
    <dbReference type="NCBI Taxonomy" id="6669"/>
    <lineage>
        <taxon>Eukaryota</taxon>
        <taxon>Metazoa</taxon>
        <taxon>Ecdysozoa</taxon>
        <taxon>Arthropoda</taxon>
        <taxon>Crustacea</taxon>
        <taxon>Branchiopoda</taxon>
        <taxon>Diplostraca</taxon>
        <taxon>Cladocera</taxon>
        <taxon>Anomopoda</taxon>
        <taxon>Daphniidae</taxon>
        <taxon>Daphnia</taxon>
    </lineage>
</organism>
<proteinExistence type="predicted"/>
<evidence type="ECO:0000313" key="2">
    <source>
        <dbReference type="Proteomes" id="UP000000305"/>
    </source>
</evidence>
<accession>E9HS88</accession>
<dbReference type="EMBL" id="GL732746">
    <property type="protein sequence ID" value="EFX65399.1"/>
    <property type="molecule type" value="Genomic_DNA"/>
</dbReference>
<name>E9HS88_DAPPU</name>
<dbReference type="AlphaFoldDB" id="E9HS88"/>